<accession>A0A2N0D0P7</accession>
<evidence type="ECO:0000313" key="3">
    <source>
        <dbReference type="Proteomes" id="UP000232164"/>
    </source>
</evidence>
<keyword evidence="1" id="KW-0812">Transmembrane</keyword>
<dbReference type="AlphaFoldDB" id="A0A2N0D0P7"/>
<feature type="transmembrane region" description="Helical" evidence="1">
    <location>
        <begin position="20"/>
        <end position="38"/>
    </location>
</feature>
<name>A0A2N0D0P7_RHISU</name>
<dbReference type="Proteomes" id="UP000232164">
    <property type="component" value="Unassembled WGS sequence"/>
</dbReference>
<organism evidence="2 3">
    <name type="scientific">Rhizobium sullae</name>
    <name type="common">Rhizobium hedysari</name>
    <dbReference type="NCBI Taxonomy" id="50338"/>
    <lineage>
        <taxon>Bacteria</taxon>
        <taxon>Pseudomonadati</taxon>
        <taxon>Pseudomonadota</taxon>
        <taxon>Alphaproteobacteria</taxon>
        <taxon>Hyphomicrobiales</taxon>
        <taxon>Rhizobiaceae</taxon>
        <taxon>Rhizobium/Agrobacterium group</taxon>
        <taxon>Rhizobium</taxon>
    </lineage>
</organism>
<reference evidence="2 3" key="2">
    <citation type="submission" date="2017-12" db="EMBL/GenBank/DDBJ databases">
        <title>Genome sequence of Rhizobium sullae HCNT1 isolated from Sulla coronaria nodules and featuring peculiar denitrification phenotypes.</title>
        <authorList>
            <person name="De Diego-Diaz B."/>
            <person name="Treu L."/>
            <person name="Campanaro S."/>
            <person name="Da Silva Duarte V."/>
            <person name="Basaglia M."/>
            <person name="Favaro L."/>
            <person name="Casella S."/>
            <person name="Squartini A."/>
        </authorList>
    </citation>
    <scope>NUCLEOTIDE SEQUENCE [LARGE SCALE GENOMIC DNA]</scope>
    <source>
        <strain evidence="2 3">HCNT1</strain>
    </source>
</reference>
<keyword evidence="1" id="KW-1133">Transmembrane helix</keyword>
<comment type="caution">
    <text evidence="2">The sequence shown here is derived from an EMBL/GenBank/DDBJ whole genome shotgun (WGS) entry which is preliminary data.</text>
</comment>
<keyword evidence="1" id="KW-0472">Membrane</keyword>
<evidence type="ECO:0000313" key="2">
    <source>
        <dbReference type="EMBL" id="PKA39696.1"/>
    </source>
</evidence>
<reference evidence="2 3" key="1">
    <citation type="submission" date="2017-11" db="EMBL/GenBank/DDBJ databases">
        <authorList>
            <person name="Han C.G."/>
        </authorList>
    </citation>
    <scope>NUCLEOTIDE SEQUENCE [LARGE SCALE GENOMIC DNA]</scope>
    <source>
        <strain evidence="2 3">HCNT1</strain>
    </source>
</reference>
<proteinExistence type="predicted"/>
<evidence type="ECO:0000256" key="1">
    <source>
        <dbReference type="SAM" id="Phobius"/>
    </source>
</evidence>
<sequence>MPPGWVQAGVENEHAAHFRIMPAGLIAMLLMPFGLDALQWRVVGFGFDLDRDRKDGILMGGDIGVAGCRAGTFR</sequence>
<gene>
    <name evidence="2" type="ORF">CWR43_31020</name>
</gene>
<dbReference type="EMBL" id="PIQN01000026">
    <property type="protein sequence ID" value="PKA39696.1"/>
    <property type="molecule type" value="Genomic_DNA"/>
</dbReference>
<protein>
    <submittedName>
        <fullName evidence="2">Uncharacterized protein</fullName>
    </submittedName>
</protein>